<evidence type="ECO:0000313" key="1">
    <source>
        <dbReference type="EMBL" id="HJA91363.1"/>
    </source>
</evidence>
<proteinExistence type="predicted"/>
<accession>A0A9D2KYB0</accession>
<organism evidence="1 2">
    <name type="scientific">Candidatus Jeotgalibaca merdavium</name>
    <dbReference type="NCBI Taxonomy" id="2838627"/>
    <lineage>
        <taxon>Bacteria</taxon>
        <taxon>Bacillati</taxon>
        <taxon>Bacillota</taxon>
        <taxon>Bacilli</taxon>
        <taxon>Lactobacillales</taxon>
        <taxon>Carnobacteriaceae</taxon>
        <taxon>Jeotgalibaca</taxon>
    </lineage>
</organism>
<dbReference type="EMBL" id="DWYW01000263">
    <property type="protein sequence ID" value="HJA91363.1"/>
    <property type="molecule type" value="Genomic_DNA"/>
</dbReference>
<comment type="caution">
    <text evidence="1">The sequence shown here is derived from an EMBL/GenBank/DDBJ whole genome shotgun (WGS) entry which is preliminary data.</text>
</comment>
<dbReference type="AlphaFoldDB" id="A0A9D2KYB0"/>
<evidence type="ECO:0000313" key="2">
    <source>
        <dbReference type="Proteomes" id="UP000886856"/>
    </source>
</evidence>
<protein>
    <submittedName>
        <fullName evidence="1">General stress protein</fullName>
    </submittedName>
</protein>
<reference evidence="1" key="2">
    <citation type="submission" date="2021-04" db="EMBL/GenBank/DDBJ databases">
        <authorList>
            <person name="Gilroy R."/>
        </authorList>
    </citation>
    <scope>NUCLEOTIDE SEQUENCE</scope>
    <source>
        <strain evidence="1">CHK171-505</strain>
    </source>
</reference>
<gene>
    <name evidence="1" type="ORF">H9948_11300</name>
</gene>
<sequence length="120" mass="13753">MTKRLEGSYLTVTEAFEAVEKLRNQGLKAHQIYLVANEEVRETIPYTPAAEVTSAQVMIQNEQTDAQTLWERVKEAFTFDDYDSSQVNHPDYKAEEDSLYLYRADLAQGNILVLVDDEMS</sequence>
<dbReference type="Proteomes" id="UP000886856">
    <property type="component" value="Unassembled WGS sequence"/>
</dbReference>
<name>A0A9D2KYB0_9LACT</name>
<reference evidence="1" key="1">
    <citation type="journal article" date="2021" name="PeerJ">
        <title>Extensive microbial diversity within the chicken gut microbiome revealed by metagenomics and culture.</title>
        <authorList>
            <person name="Gilroy R."/>
            <person name="Ravi A."/>
            <person name="Getino M."/>
            <person name="Pursley I."/>
            <person name="Horton D.L."/>
            <person name="Alikhan N.F."/>
            <person name="Baker D."/>
            <person name="Gharbi K."/>
            <person name="Hall N."/>
            <person name="Watson M."/>
            <person name="Adriaenssens E.M."/>
            <person name="Foster-Nyarko E."/>
            <person name="Jarju S."/>
            <person name="Secka A."/>
            <person name="Antonio M."/>
            <person name="Oren A."/>
            <person name="Chaudhuri R.R."/>
            <person name="La Ragione R."/>
            <person name="Hildebrand F."/>
            <person name="Pallen M.J."/>
        </authorList>
    </citation>
    <scope>NUCLEOTIDE SEQUENCE</scope>
    <source>
        <strain evidence="1">CHK171-505</strain>
    </source>
</reference>